<evidence type="ECO:0000313" key="3">
    <source>
        <dbReference type="EMBL" id="CUS10631.1"/>
    </source>
</evidence>
<sequence>MSLLTPLRRTVCLAPIYAKRTLTTTAALQDVGPESPHYIDMPTSPIIRPYRKSPPKGKLPRPRPTAENAESALQATPEPHAPRQADPAANEEAKSYIEWKNKMSSMRRHNLREGLSELRRRAMRTAQRRKEALEKRNQERDELLNTAMREDVRLTLPSVLSTLRSENINVMRRMAPERLEEKRQLRLAKEQEKKEEKLEMLHELYLNAREFLLTEKDLDEAIERTFKPQNALVKKYPPTMEDMLRTIDNTGVTFGVENDPRLIEVAGTLTGGKLPPPKREQGDGFRFNRF</sequence>
<evidence type="ECO:0000313" key="4">
    <source>
        <dbReference type="Proteomes" id="UP001412239"/>
    </source>
</evidence>
<keyword evidence="1" id="KW-0175">Coiled coil</keyword>
<dbReference type="Pfam" id="PF26163">
    <property type="entry name" value="mS26"/>
    <property type="match status" value="1"/>
</dbReference>
<dbReference type="AlphaFoldDB" id="A0A292PV17"/>
<dbReference type="Proteomes" id="UP001412239">
    <property type="component" value="Unassembled WGS sequence"/>
</dbReference>
<feature type="compositionally biased region" description="Basic residues" evidence="2">
    <location>
        <begin position="49"/>
        <end position="61"/>
    </location>
</feature>
<reference evidence="3" key="1">
    <citation type="submission" date="2015-10" db="EMBL/GenBank/DDBJ databases">
        <authorList>
            <person name="Regsiter A."/>
            <person name="william w."/>
        </authorList>
    </citation>
    <scope>NUCLEOTIDE SEQUENCE</scope>
    <source>
        <strain evidence="3">Montdore</strain>
    </source>
</reference>
<gene>
    <name evidence="3" type="ORF">GSTUAT00005247001</name>
</gene>
<accession>A0A292PV17</accession>
<name>A0A292PV17_9PEZI</name>
<dbReference type="EMBL" id="LN891042">
    <property type="protein sequence ID" value="CUS10631.1"/>
    <property type="molecule type" value="Genomic_DNA"/>
</dbReference>
<proteinExistence type="predicted"/>
<keyword evidence="4" id="KW-1185">Reference proteome</keyword>
<evidence type="ECO:0000256" key="1">
    <source>
        <dbReference type="SAM" id="Coils"/>
    </source>
</evidence>
<protein>
    <submittedName>
        <fullName evidence="3">Uncharacterized protein</fullName>
    </submittedName>
</protein>
<organism evidence="3 4">
    <name type="scientific">Tuber aestivum</name>
    <name type="common">summer truffle</name>
    <dbReference type="NCBI Taxonomy" id="59557"/>
    <lineage>
        <taxon>Eukaryota</taxon>
        <taxon>Fungi</taxon>
        <taxon>Dikarya</taxon>
        <taxon>Ascomycota</taxon>
        <taxon>Pezizomycotina</taxon>
        <taxon>Pezizomycetes</taxon>
        <taxon>Pezizales</taxon>
        <taxon>Tuberaceae</taxon>
        <taxon>Tuber</taxon>
    </lineage>
</organism>
<feature type="coiled-coil region" evidence="1">
    <location>
        <begin position="115"/>
        <end position="150"/>
    </location>
</feature>
<evidence type="ECO:0000256" key="2">
    <source>
        <dbReference type="SAM" id="MobiDB-lite"/>
    </source>
</evidence>
<dbReference type="InterPro" id="IPR058940">
    <property type="entry name" value="mS26_fungi"/>
</dbReference>
<dbReference type="CDD" id="cd23703">
    <property type="entry name" value="mS26_PET12"/>
    <property type="match status" value="1"/>
</dbReference>
<feature type="region of interest" description="Disordered" evidence="2">
    <location>
        <begin position="269"/>
        <end position="290"/>
    </location>
</feature>
<feature type="region of interest" description="Disordered" evidence="2">
    <location>
        <begin position="32"/>
        <end position="91"/>
    </location>
</feature>